<dbReference type="GO" id="GO:0016747">
    <property type="term" value="F:acyltransferase activity, transferring groups other than amino-acyl groups"/>
    <property type="evidence" value="ECO:0007669"/>
    <property type="project" value="InterPro"/>
</dbReference>
<sequence length="318" mass="35974">MANTRNDYDPKAYNPTFKRGFLAPKHWGTWLGLTFGLPLTLLPNSGRVSIARFIARKMCKKQRGSVQKARINLALCFPEKSEQEREAILEKCLVTAGTFLLGFPAISLRSKKWLERNSSIIGLEYLQELQKNNQSAILLVPHSWCIDIPAILLASRGLPVSAMANSQKNPFTDWLMHKQRVQYGGRVYDRSGGIKPFIKSVKEGYLGYYLPDQDHGPEQSVFVDFFATEKATLPGLGKLAKVSRAKIVPTFASYNIETGKYEIEIKSPLEDLSGDEHIDARVMNEVVEGFVNPKPEQYMWILKLLKTRRDGNDPYVGY</sequence>
<evidence type="ECO:0000256" key="5">
    <source>
        <dbReference type="ARBA" id="ARBA00023315"/>
    </source>
</evidence>
<comment type="caution">
    <text evidence="7">The sequence shown here is derived from an EMBL/GenBank/DDBJ whole genome shotgun (WGS) entry which is preliminary data.</text>
</comment>
<comment type="pathway">
    <text evidence="6">Glycolipid biosynthesis; KDO(2)-lipid A biosynthesis; KDO(2)-lipid A from CMP-3-deoxy-D-manno-octulosonate and lipid IV(A): step 4/4.</text>
</comment>
<evidence type="ECO:0000256" key="3">
    <source>
        <dbReference type="ARBA" id="ARBA00022679"/>
    </source>
</evidence>
<dbReference type="NCBIfam" id="NF006507">
    <property type="entry name" value="PRK08943.1"/>
    <property type="match status" value="1"/>
</dbReference>
<evidence type="ECO:0000256" key="2">
    <source>
        <dbReference type="ARBA" id="ARBA00022519"/>
    </source>
</evidence>
<keyword evidence="1 6" id="KW-1003">Cell membrane</keyword>
<keyword evidence="8" id="KW-1185">Reference proteome</keyword>
<dbReference type="CDD" id="cd07984">
    <property type="entry name" value="LPLAT_LABLAT-like"/>
    <property type="match status" value="1"/>
</dbReference>
<evidence type="ECO:0000256" key="4">
    <source>
        <dbReference type="ARBA" id="ARBA00023136"/>
    </source>
</evidence>
<evidence type="ECO:0000256" key="1">
    <source>
        <dbReference type="ARBA" id="ARBA00022475"/>
    </source>
</evidence>
<dbReference type="PANTHER" id="PTHR30606">
    <property type="entry name" value="LIPID A BIOSYNTHESIS LAUROYL ACYLTRANSFERASE"/>
    <property type="match status" value="1"/>
</dbReference>
<keyword evidence="6" id="KW-1133">Transmembrane helix</keyword>
<dbReference type="UniPathway" id="UPA00360">
    <property type="reaction ID" value="UER00486"/>
</dbReference>
<keyword evidence="6" id="KW-0812">Transmembrane</keyword>
<dbReference type="Pfam" id="PF03279">
    <property type="entry name" value="Lip_A_acyltrans"/>
    <property type="match status" value="1"/>
</dbReference>
<dbReference type="HAMAP" id="MF_01944">
    <property type="entry name" value="Lipid_A_LpxM"/>
    <property type="match status" value="1"/>
</dbReference>
<dbReference type="GO" id="GO:0009103">
    <property type="term" value="P:lipopolysaccharide biosynthetic process"/>
    <property type="evidence" value="ECO:0007669"/>
    <property type="project" value="UniProtKB-UniRule"/>
</dbReference>
<dbReference type="UniPathway" id="UPA00030"/>
<comment type="similarity">
    <text evidence="6">Belongs to the LpxL/LpxM/LpxP family. LpxM subfamily.</text>
</comment>
<comment type="function">
    <text evidence="6">Catalyzes the transfer of an acyl chain from an acyl-[acyl-carrier-protein] (ACP) to a Kdo(2)-(acyl)-lipid IV(A) to form a Kdo(2)-lipid A.</text>
</comment>
<feature type="short sequence motif" description="HXXXXD motif" evidence="6">
    <location>
        <begin position="142"/>
        <end position="147"/>
    </location>
</feature>
<accession>A0A1B9QV79</accession>
<gene>
    <name evidence="6" type="primary">lpxM</name>
    <name evidence="7" type="ORF">A6E14_03225</name>
</gene>
<name>A0A1B9QV79_9VIBR</name>
<dbReference type="EMBL" id="MAJZ01000891">
    <property type="protein sequence ID" value="OCH72731.1"/>
    <property type="molecule type" value="Genomic_DNA"/>
</dbReference>
<dbReference type="Proteomes" id="UP000093173">
    <property type="component" value="Unassembled WGS sequence"/>
</dbReference>
<evidence type="ECO:0000256" key="6">
    <source>
        <dbReference type="HAMAP-Rule" id="MF_01944"/>
    </source>
</evidence>
<protein>
    <recommendedName>
        <fullName evidence="6">Lipid A biosynthesis acyltransferase</fullName>
        <ecNumber evidence="6">2.3.1.243</ecNumber>
    </recommendedName>
    <alternativeName>
        <fullName evidence="6">Kdo(2)-lauroyl-lipid IV(A) acyltransferase</fullName>
    </alternativeName>
</protein>
<keyword evidence="5 6" id="KW-0012">Acyltransferase</keyword>
<dbReference type="GO" id="GO:0009276">
    <property type="term" value="C:Gram-negative-bacterium-type cell wall"/>
    <property type="evidence" value="ECO:0007669"/>
    <property type="project" value="InterPro"/>
</dbReference>
<dbReference type="EC" id="2.3.1.243" evidence="6"/>
<dbReference type="RefSeq" id="WP_065577364.1">
    <property type="nucleotide sequence ID" value="NZ_JBNGCH010000891.1"/>
</dbReference>
<dbReference type="GO" id="GO:0036104">
    <property type="term" value="P:Kdo2-lipid A biosynthetic process"/>
    <property type="evidence" value="ECO:0007669"/>
    <property type="project" value="UniProtKB-UniRule"/>
</dbReference>
<comment type="catalytic activity">
    <reaction evidence="6">
        <text>an alpha-Kdo-(2-&gt;4)-alpha-Kdo-(2-&gt;6)-(acyl)-lipid IVA + a fatty acyl-[ACP] = an alpha-Kdo-(2-&gt;4)-alpha-Kdo-(2-&gt;6)-lipid A + holo-[ACP]</text>
        <dbReference type="Rhea" id="RHEA:69400"/>
        <dbReference type="Rhea" id="RHEA-COMP:9685"/>
        <dbReference type="Rhea" id="RHEA-COMP:14125"/>
        <dbReference type="ChEBI" id="CHEBI:64479"/>
        <dbReference type="ChEBI" id="CHEBI:138651"/>
        <dbReference type="ChEBI" id="CHEBI:176430"/>
        <dbReference type="ChEBI" id="CHEBI:176431"/>
        <dbReference type="EC" id="2.3.1.243"/>
    </reaction>
</comment>
<keyword evidence="4 6" id="KW-0472">Membrane</keyword>
<comment type="pathway">
    <text evidence="6">Bacterial outer membrane biogenesis; lipopolysaccharide biosynthesis.</text>
</comment>
<proteinExistence type="inferred from homology"/>
<keyword evidence="3 6" id="KW-0808">Transferase</keyword>
<organism evidence="7 8">
    <name type="scientific">Vibrio genomosp. F10</name>
    <dbReference type="NCBI Taxonomy" id="723171"/>
    <lineage>
        <taxon>Bacteria</taxon>
        <taxon>Pseudomonadati</taxon>
        <taxon>Pseudomonadota</taxon>
        <taxon>Gammaproteobacteria</taxon>
        <taxon>Vibrionales</taxon>
        <taxon>Vibrionaceae</taxon>
        <taxon>Vibrio</taxon>
    </lineage>
</organism>
<dbReference type="InterPro" id="IPR004960">
    <property type="entry name" value="LipA_acyltrans"/>
</dbReference>
<keyword evidence="6" id="KW-0448">Lipopolysaccharide biosynthesis</keyword>
<dbReference type="PIRSF" id="PIRSF026649">
    <property type="entry name" value="MsbB"/>
    <property type="match status" value="1"/>
</dbReference>
<dbReference type="NCBIfam" id="TIGR02208">
    <property type="entry name" value="lipid_A_msbB"/>
    <property type="match status" value="1"/>
</dbReference>
<dbReference type="PANTHER" id="PTHR30606:SF4">
    <property type="entry name" value="LIPID A BIOSYNTHESIS MYRISTOYLTRANSFERASE"/>
    <property type="match status" value="1"/>
</dbReference>
<dbReference type="AlphaFoldDB" id="A0A1B9QV79"/>
<evidence type="ECO:0000313" key="8">
    <source>
        <dbReference type="Proteomes" id="UP000093173"/>
    </source>
</evidence>
<dbReference type="InterPro" id="IPR011921">
    <property type="entry name" value="Lipid_A_MsbB"/>
</dbReference>
<evidence type="ECO:0000313" key="7">
    <source>
        <dbReference type="EMBL" id="OCH72731.1"/>
    </source>
</evidence>
<dbReference type="GO" id="GO:0005886">
    <property type="term" value="C:plasma membrane"/>
    <property type="evidence" value="ECO:0007669"/>
    <property type="project" value="UniProtKB-SubCell"/>
</dbReference>
<comment type="subcellular location">
    <subcellularLocation>
        <location evidence="6">Cell inner membrane</location>
        <topology evidence="6">Single-pass membrane protein</topology>
    </subcellularLocation>
</comment>
<keyword evidence="2 6" id="KW-0997">Cell inner membrane</keyword>
<reference evidence="8" key="1">
    <citation type="submission" date="2016-06" db="EMBL/GenBank/DDBJ databases">
        <authorList>
            <person name="Hehemann J.-H."/>
            <person name="Arevalo P."/>
            <person name="Datta M.S."/>
            <person name="Polz M.F."/>
        </authorList>
    </citation>
    <scope>NUCLEOTIDE SEQUENCE [LARGE SCALE GENOMIC DNA]</scope>
    <source>
        <strain evidence="8">9CSC122</strain>
    </source>
</reference>